<gene>
    <name evidence="1" type="ORF">Vadar_032639</name>
</gene>
<reference evidence="1 2" key="1">
    <citation type="journal article" date="2021" name="Hortic Res">
        <title>High-quality reference genome and annotation aids understanding of berry development for evergreen blueberry (Vaccinium darrowii).</title>
        <authorList>
            <person name="Yu J."/>
            <person name="Hulse-Kemp A.M."/>
            <person name="Babiker E."/>
            <person name="Staton M."/>
        </authorList>
    </citation>
    <scope>NUCLEOTIDE SEQUENCE [LARGE SCALE GENOMIC DNA]</scope>
    <source>
        <strain evidence="2">cv. NJ 8807/NJ 8810</strain>
        <tissue evidence="1">Young leaf</tissue>
    </source>
</reference>
<accession>A0ACB7X677</accession>
<comment type="caution">
    <text evidence="1">The sequence shown here is derived from an EMBL/GenBank/DDBJ whole genome shotgun (WGS) entry which is preliminary data.</text>
</comment>
<organism evidence="1 2">
    <name type="scientific">Vaccinium darrowii</name>
    <dbReference type="NCBI Taxonomy" id="229202"/>
    <lineage>
        <taxon>Eukaryota</taxon>
        <taxon>Viridiplantae</taxon>
        <taxon>Streptophyta</taxon>
        <taxon>Embryophyta</taxon>
        <taxon>Tracheophyta</taxon>
        <taxon>Spermatophyta</taxon>
        <taxon>Magnoliopsida</taxon>
        <taxon>eudicotyledons</taxon>
        <taxon>Gunneridae</taxon>
        <taxon>Pentapetalae</taxon>
        <taxon>asterids</taxon>
        <taxon>Ericales</taxon>
        <taxon>Ericaceae</taxon>
        <taxon>Vaccinioideae</taxon>
        <taxon>Vaccinieae</taxon>
        <taxon>Vaccinium</taxon>
    </lineage>
</organism>
<name>A0ACB7X677_9ERIC</name>
<sequence>MSSGYQLLHYGTLQLGHLAFSPCPILTSHRIGGRLIAWLGLVLISPLEGIKVVKVLTLSRAEVCQFDFINCAEVYDLGSGSWRILHLPDMVKDVVVDDELIVSMYNKNNGLFRWRCQRRLFSLYRLYDEVVLSFDMSTELFLVTLLPDKYNDYRPHKSEVWVMKEDFDCMVEAGESLSLYRCSHEVTLEPRLPGPCLSTGFWNKNELLIWKDVDELTAGRSPFLYDIVTKQVRDVEISGELNFMYRESLVSVKGGCGNE</sequence>
<protein>
    <submittedName>
        <fullName evidence="1">Uncharacterized protein</fullName>
    </submittedName>
</protein>
<dbReference type="EMBL" id="CM037152">
    <property type="protein sequence ID" value="KAH7836095.1"/>
    <property type="molecule type" value="Genomic_DNA"/>
</dbReference>
<proteinExistence type="predicted"/>
<evidence type="ECO:0000313" key="1">
    <source>
        <dbReference type="EMBL" id="KAH7836095.1"/>
    </source>
</evidence>
<evidence type="ECO:0000313" key="2">
    <source>
        <dbReference type="Proteomes" id="UP000828048"/>
    </source>
</evidence>
<dbReference type="Proteomes" id="UP000828048">
    <property type="component" value="Chromosome 2"/>
</dbReference>
<keyword evidence="2" id="KW-1185">Reference proteome</keyword>